<evidence type="ECO:0000256" key="1">
    <source>
        <dbReference type="SAM" id="MobiDB-lite"/>
    </source>
</evidence>
<dbReference type="Proteomes" id="UP000320762">
    <property type="component" value="Unassembled WGS sequence"/>
</dbReference>
<organism evidence="2 3">
    <name type="scientific">Schizophyllum amplum</name>
    <dbReference type="NCBI Taxonomy" id="97359"/>
    <lineage>
        <taxon>Eukaryota</taxon>
        <taxon>Fungi</taxon>
        <taxon>Dikarya</taxon>
        <taxon>Basidiomycota</taxon>
        <taxon>Agaricomycotina</taxon>
        <taxon>Agaricomycetes</taxon>
        <taxon>Agaricomycetidae</taxon>
        <taxon>Agaricales</taxon>
        <taxon>Schizophyllaceae</taxon>
        <taxon>Schizophyllum</taxon>
    </lineage>
</organism>
<dbReference type="AlphaFoldDB" id="A0A550BUJ0"/>
<feature type="region of interest" description="Disordered" evidence="1">
    <location>
        <begin position="34"/>
        <end position="69"/>
    </location>
</feature>
<evidence type="ECO:0000313" key="3">
    <source>
        <dbReference type="Proteomes" id="UP000320762"/>
    </source>
</evidence>
<comment type="caution">
    <text evidence="2">The sequence shown here is derived from an EMBL/GenBank/DDBJ whole genome shotgun (WGS) entry which is preliminary data.</text>
</comment>
<name>A0A550BUJ0_9AGAR</name>
<gene>
    <name evidence="2" type="ORF">BD626DRAFT_259754</name>
</gene>
<proteinExistence type="predicted"/>
<keyword evidence="3" id="KW-1185">Reference proteome</keyword>
<protein>
    <submittedName>
        <fullName evidence="2">Uncharacterized protein</fullName>
    </submittedName>
</protein>
<evidence type="ECO:0000313" key="2">
    <source>
        <dbReference type="EMBL" id="TRM56204.1"/>
    </source>
</evidence>
<reference evidence="2 3" key="1">
    <citation type="journal article" date="2019" name="New Phytol.">
        <title>Comparative genomics reveals unique wood-decay strategies and fruiting body development in the Schizophyllaceae.</title>
        <authorList>
            <person name="Almasi E."/>
            <person name="Sahu N."/>
            <person name="Krizsan K."/>
            <person name="Balint B."/>
            <person name="Kovacs G.M."/>
            <person name="Kiss B."/>
            <person name="Cseklye J."/>
            <person name="Drula E."/>
            <person name="Henrissat B."/>
            <person name="Nagy I."/>
            <person name="Chovatia M."/>
            <person name="Adam C."/>
            <person name="LaButti K."/>
            <person name="Lipzen A."/>
            <person name="Riley R."/>
            <person name="Grigoriev I.V."/>
            <person name="Nagy L.G."/>
        </authorList>
    </citation>
    <scope>NUCLEOTIDE SEQUENCE [LARGE SCALE GENOMIC DNA]</scope>
    <source>
        <strain evidence="2 3">NL-1724</strain>
    </source>
</reference>
<sequence>MNANLQYPRGNFSGQMRRAGGVKVEGFAGSRGARRAARSAAAHDEEVLSPSRLPDPAPPSSRRSKRRAFAARFQGQSKCKLRSFCQIFGRGVLADRAGVVEHGCAGLEAKSAGWGARRAARSAAARVGRVDAYWGRRKRIGEGGCVLGRL</sequence>
<dbReference type="EMBL" id="VDMD01000078">
    <property type="protein sequence ID" value="TRM56204.1"/>
    <property type="molecule type" value="Genomic_DNA"/>
</dbReference>
<accession>A0A550BUJ0</accession>